<dbReference type="EMBL" id="LSFI01000025">
    <property type="protein sequence ID" value="OAG27609.1"/>
    <property type="molecule type" value="Genomic_DNA"/>
</dbReference>
<feature type="domain" description="Amidase" evidence="11">
    <location>
        <begin position="24"/>
        <end position="465"/>
    </location>
</feature>
<evidence type="ECO:0000256" key="10">
    <source>
        <dbReference type="HAMAP-Rule" id="MF_00120"/>
    </source>
</evidence>
<evidence type="ECO:0000259" key="11">
    <source>
        <dbReference type="Pfam" id="PF01425"/>
    </source>
</evidence>
<dbReference type="GO" id="GO:0005524">
    <property type="term" value="F:ATP binding"/>
    <property type="evidence" value="ECO:0007669"/>
    <property type="project" value="UniProtKB-KW"/>
</dbReference>
<accession>A0A177E9D2</accession>
<keyword evidence="7 10" id="KW-0067">ATP-binding</keyword>
<evidence type="ECO:0000256" key="5">
    <source>
        <dbReference type="ARBA" id="ARBA00022598"/>
    </source>
</evidence>
<dbReference type="PANTHER" id="PTHR11895:SF151">
    <property type="entry name" value="GLUTAMYL-TRNA(GLN) AMIDOTRANSFERASE SUBUNIT A"/>
    <property type="match status" value="1"/>
</dbReference>
<name>A0A177E9D2_9BACT</name>
<dbReference type="GO" id="GO:0006412">
    <property type="term" value="P:translation"/>
    <property type="evidence" value="ECO:0007669"/>
    <property type="project" value="UniProtKB-UniRule"/>
</dbReference>
<dbReference type="HAMAP" id="MF_00120">
    <property type="entry name" value="GatA"/>
    <property type="match status" value="1"/>
</dbReference>
<dbReference type="OrthoDB" id="9811471at2"/>
<comment type="similarity">
    <text evidence="1 10">Belongs to the amidase family. GatA subfamily.</text>
</comment>
<comment type="catalytic activity">
    <reaction evidence="9 10">
        <text>L-glutamyl-tRNA(Gln) + L-glutamine + ATP + H2O = L-glutaminyl-tRNA(Gln) + L-glutamate + ADP + phosphate + H(+)</text>
        <dbReference type="Rhea" id="RHEA:17521"/>
        <dbReference type="Rhea" id="RHEA-COMP:9681"/>
        <dbReference type="Rhea" id="RHEA-COMP:9684"/>
        <dbReference type="ChEBI" id="CHEBI:15377"/>
        <dbReference type="ChEBI" id="CHEBI:15378"/>
        <dbReference type="ChEBI" id="CHEBI:29985"/>
        <dbReference type="ChEBI" id="CHEBI:30616"/>
        <dbReference type="ChEBI" id="CHEBI:43474"/>
        <dbReference type="ChEBI" id="CHEBI:58359"/>
        <dbReference type="ChEBI" id="CHEBI:78520"/>
        <dbReference type="ChEBI" id="CHEBI:78521"/>
        <dbReference type="ChEBI" id="CHEBI:456216"/>
        <dbReference type="EC" id="6.3.5.7"/>
    </reaction>
</comment>
<dbReference type="GO" id="GO:0050567">
    <property type="term" value="F:glutaminyl-tRNA synthase (glutamine-hydrolyzing) activity"/>
    <property type="evidence" value="ECO:0007669"/>
    <property type="project" value="UniProtKB-UniRule"/>
</dbReference>
<keyword evidence="8 10" id="KW-0648">Protein biosynthesis</keyword>
<evidence type="ECO:0000256" key="3">
    <source>
        <dbReference type="ARBA" id="ARBA00012739"/>
    </source>
</evidence>
<dbReference type="Proteomes" id="UP000076964">
    <property type="component" value="Unassembled WGS sequence"/>
</dbReference>
<organism evidence="12 13">
    <name type="scientific">Thermodesulfatator autotrophicus</name>
    <dbReference type="NCBI Taxonomy" id="1795632"/>
    <lineage>
        <taxon>Bacteria</taxon>
        <taxon>Pseudomonadati</taxon>
        <taxon>Thermodesulfobacteriota</taxon>
        <taxon>Thermodesulfobacteria</taxon>
        <taxon>Thermodesulfobacteriales</taxon>
        <taxon>Thermodesulfatatoraceae</taxon>
        <taxon>Thermodesulfatator</taxon>
    </lineage>
</organism>
<evidence type="ECO:0000256" key="1">
    <source>
        <dbReference type="ARBA" id="ARBA00008069"/>
    </source>
</evidence>
<evidence type="ECO:0000256" key="2">
    <source>
        <dbReference type="ARBA" id="ARBA00011123"/>
    </source>
</evidence>
<evidence type="ECO:0000313" key="13">
    <source>
        <dbReference type="Proteomes" id="UP000076964"/>
    </source>
</evidence>
<keyword evidence="5 10" id="KW-0436">Ligase</keyword>
<reference evidence="12 13" key="1">
    <citation type="submission" date="2016-02" db="EMBL/GenBank/DDBJ databases">
        <title>Draft genome sequence of Thermodesulfatator sp. S606.</title>
        <authorList>
            <person name="Lai Q."/>
            <person name="Cao J."/>
            <person name="Dupont S."/>
            <person name="Shao Z."/>
            <person name="Jebbar M."/>
            <person name="Alain K."/>
        </authorList>
    </citation>
    <scope>NUCLEOTIDE SEQUENCE [LARGE SCALE GENOMIC DNA]</scope>
    <source>
        <strain evidence="12 13">S606</strain>
    </source>
</reference>
<evidence type="ECO:0000256" key="6">
    <source>
        <dbReference type="ARBA" id="ARBA00022741"/>
    </source>
</evidence>
<evidence type="ECO:0000256" key="9">
    <source>
        <dbReference type="ARBA" id="ARBA00047407"/>
    </source>
</evidence>
<protein>
    <recommendedName>
        <fullName evidence="4 10">Glutamyl-tRNA(Gln) amidotransferase subunit A</fullName>
        <shortName evidence="10">Glu-ADT subunit A</shortName>
        <ecNumber evidence="3 10">6.3.5.7</ecNumber>
    </recommendedName>
</protein>
<feature type="active site" description="Acyl-ester intermediate" evidence="10">
    <location>
        <position position="177"/>
    </location>
</feature>
<dbReference type="SUPFAM" id="SSF75304">
    <property type="entry name" value="Amidase signature (AS) enzymes"/>
    <property type="match status" value="1"/>
</dbReference>
<dbReference type="Pfam" id="PF01425">
    <property type="entry name" value="Amidase"/>
    <property type="match status" value="1"/>
</dbReference>
<keyword evidence="13" id="KW-1185">Reference proteome</keyword>
<dbReference type="NCBIfam" id="TIGR00132">
    <property type="entry name" value="gatA"/>
    <property type="match status" value="1"/>
</dbReference>
<dbReference type="InterPro" id="IPR000120">
    <property type="entry name" value="Amidase"/>
</dbReference>
<comment type="caution">
    <text evidence="12">The sequence shown here is derived from an EMBL/GenBank/DDBJ whole genome shotgun (WGS) entry which is preliminary data.</text>
</comment>
<evidence type="ECO:0000256" key="8">
    <source>
        <dbReference type="ARBA" id="ARBA00022917"/>
    </source>
</evidence>
<dbReference type="PROSITE" id="PS00571">
    <property type="entry name" value="AMIDASES"/>
    <property type="match status" value="1"/>
</dbReference>
<keyword evidence="12" id="KW-0808">Transferase</keyword>
<comment type="subunit">
    <text evidence="2 10">Heterotrimer of A, B and C subunits.</text>
</comment>
<dbReference type="EC" id="6.3.5.7" evidence="3 10"/>
<dbReference type="GO" id="GO:0030956">
    <property type="term" value="C:glutamyl-tRNA(Gln) amidotransferase complex"/>
    <property type="evidence" value="ECO:0007669"/>
    <property type="project" value="InterPro"/>
</dbReference>
<dbReference type="InterPro" id="IPR020556">
    <property type="entry name" value="Amidase_CS"/>
</dbReference>
<evidence type="ECO:0000256" key="4">
    <source>
        <dbReference type="ARBA" id="ARBA00014428"/>
    </source>
</evidence>
<evidence type="ECO:0000256" key="7">
    <source>
        <dbReference type="ARBA" id="ARBA00022840"/>
    </source>
</evidence>
<evidence type="ECO:0000313" key="12">
    <source>
        <dbReference type="EMBL" id="OAG27609.1"/>
    </source>
</evidence>
<dbReference type="InterPro" id="IPR023631">
    <property type="entry name" value="Amidase_dom"/>
</dbReference>
<dbReference type="InterPro" id="IPR004412">
    <property type="entry name" value="GatA"/>
</dbReference>
<dbReference type="RefSeq" id="WP_068542037.1">
    <property type="nucleotide sequence ID" value="NZ_LSFI01000025.1"/>
</dbReference>
<dbReference type="PANTHER" id="PTHR11895">
    <property type="entry name" value="TRANSAMIDASE"/>
    <property type="match status" value="1"/>
</dbReference>
<dbReference type="STRING" id="1795632.TH606_06110"/>
<feature type="active site" description="Charge relay system" evidence="10">
    <location>
        <position position="153"/>
    </location>
</feature>
<dbReference type="GO" id="GO:0016740">
    <property type="term" value="F:transferase activity"/>
    <property type="evidence" value="ECO:0007669"/>
    <property type="project" value="UniProtKB-KW"/>
</dbReference>
<feature type="active site" description="Charge relay system" evidence="10">
    <location>
        <position position="78"/>
    </location>
</feature>
<gene>
    <name evidence="10 12" type="primary">gatA</name>
    <name evidence="12" type="ORF">TH606_06110</name>
</gene>
<dbReference type="InterPro" id="IPR036928">
    <property type="entry name" value="AS_sf"/>
</dbReference>
<proteinExistence type="inferred from homology"/>
<keyword evidence="6 10" id="KW-0547">Nucleotide-binding</keyword>
<sequence>MEWPKLSLSEQLENLRQGKVSSVELTKALLDYIEKKDPQVKAFLKVTSEEALAQAEEADKLRQKGEDRPLLGVPIAIKDNICTRGITTTCASKMLENFVPPFDATVIIKLKEAGAVILGKTNLDEFAMGSSTENSAFFPTHNPWDLERVPGGSSGGSAAAVAAGFCAAALGSDTGGSIRQPASFCGVVGLKPTYGRVSRYGLVAFASSLDQIGPLTRSVKDAALVLQVIAGKDEKDSTSVPEEVPDYLKALEMDLSGAAIGLPEEYFGEGLSGEVRTRIEEAIKVFEEMGIKVKKIRLPHTPYAVAAYYIIAPAEASSNLARYDGVKYGLRVEGKDLIDMYKKTRSQGFGPEVKRRIMIGTYALSAGYYDAYYKKASQVRTLIARDFTEAFKEVDFVIGPASPTPAFKIGERVSDPLAMYLSDIYTISVNLAGIVGLTIPCGFTDKGLPVGLQIMGPHFSESKVLALGHQFEERTKFTEKYPEL</sequence>
<dbReference type="AlphaFoldDB" id="A0A177E9D2"/>
<dbReference type="Gene3D" id="3.90.1300.10">
    <property type="entry name" value="Amidase signature (AS) domain"/>
    <property type="match status" value="1"/>
</dbReference>
<comment type="function">
    <text evidence="10">Allows the formation of correctly charged Gln-tRNA(Gln) through the transamidation of misacylated Glu-tRNA(Gln) in organisms which lack glutaminyl-tRNA synthetase. The reaction takes place in the presence of glutamine and ATP through an activated gamma-phospho-Glu-tRNA(Gln).</text>
</comment>